<dbReference type="EMBL" id="CM001223">
    <property type="protein sequence ID" value="KEH22704.1"/>
    <property type="molecule type" value="Genomic_DNA"/>
</dbReference>
<protein>
    <submittedName>
        <fullName evidence="1 2">Uncharacterized protein</fullName>
    </submittedName>
</protein>
<name>A0A072TYX1_MEDTR</name>
<accession>A0A072TYX1</accession>
<keyword evidence="3" id="KW-1185">Reference proteome</keyword>
<reference evidence="1 3" key="1">
    <citation type="journal article" date="2011" name="Nature">
        <title>The Medicago genome provides insight into the evolution of rhizobial symbioses.</title>
        <authorList>
            <person name="Young N.D."/>
            <person name="Debelle F."/>
            <person name="Oldroyd G.E."/>
            <person name="Geurts R."/>
            <person name="Cannon S.B."/>
            <person name="Udvardi M.K."/>
            <person name="Benedito V.A."/>
            <person name="Mayer K.F."/>
            <person name="Gouzy J."/>
            <person name="Schoof H."/>
            <person name="Van de Peer Y."/>
            <person name="Proost S."/>
            <person name="Cook D.R."/>
            <person name="Meyers B.C."/>
            <person name="Spannagl M."/>
            <person name="Cheung F."/>
            <person name="De Mita S."/>
            <person name="Krishnakumar V."/>
            <person name="Gundlach H."/>
            <person name="Zhou S."/>
            <person name="Mudge J."/>
            <person name="Bharti A.K."/>
            <person name="Murray J.D."/>
            <person name="Naoumkina M.A."/>
            <person name="Rosen B."/>
            <person name="Silverstein K.A."/>
            <person name="Tang H."/>
            <person name="Rombauts S."/>
            <person name="Zhao P.X."/>
            <person name="Zhou P."/>
            <person name="Barbe V."/>
            <person name="Bardou P."/>
            <person name="Bechner M."/>
            <person name="Bellec A."/>
            <person name="Berger A."/>
            <person name="Berges H."/>
            <person name="Bidwell S."/>
            <person name="Bisseling T."/>
            <person name="Choisne N."/>
            <person name="Couloux A."/>
            <person name="Denny R."/>
            <person name="Deshpande S."/>
            <person name="Dai X."/>
            <person name="Doyle J.J."/>
            <person name="Dudez A.M."/>
            <person name="Farmer A.D."/>
            <person name="Fouteau S."/>
            <person name="Franken C."/>
            <person name="Gibelin C."/>
            <person name="Gish J."/>
            <person name="Goldstein S."/>
            <person name="Gonzalez A.J."/>
            <person name="Green P.J."/>
            <person name="Hallab A."/>
            <person name="Hartog M."/>
            <person name="Hua A."/>
            <person name="Humphray S.J."/>
            <person name="Jeong D.H."/>
            <person name="Jing Y."/>
            <person name="Jocker A."/>
            <person name="Kenton S.M."/>
            <person name="Kim D.J."/>
            <person name="Klee K."/>
            <person name="Lai H."/>
            <person name="Lang C."/>
            <person name="Lin S."/>
            <person name="Macmil S.L."/>
            <person name="Magdelenat G."/>
            <person name="Matthews L."/>
            <person name="McCorrison J."/>
            <person name="Monaghan E.L."/>
            <person name="Mun J.H."/>
            <person name="Najar F.Z."/>
            <person name="Nicholson C."/>
            <person name="Noirot C."/>
            <person name="O'Bleness M."/>
            <person name="Paule C.R."/>
            <person name="Poulain J."/>
            <person name="Prion F."/>
            <person name="Qin B."/>
            <person name="Qu C."/>
            <person name="Retzel E.F."/>
            <person name="Riddle C."/>
            <person name="Sallet E."/>
            <person name="Samain S."/>
            <person name="Samson N."/>
            <person name="Sanders I."/>
            <person name="Saurat O."/>
            <person name="Scarpelli C."/>
            <person name="Schiex T."/>
            <person name="Segurens B."/>
            <person name="Severin A.J."/>
            <person name="Sherrier D.J."/>
            <person name="Shi R."/>
            <person name="Sims S."/>
            <person name="Singer S.R."/>
            <person name="Sinharoy S."/>
            <person name="Sterck L."/>
            <person name="Viollet A."/>
            <person name="Wang B.B."/>
            <person name="Wang K."/>
            <person name="Wang M."/>
            <person name="Wang X."/>
            <person name="Warfsmann J."/>
            <person name="Weissenbach J."/>
            <person name="White D.D."/>
            <person name="White J.D."/>
            <person name="Wiley G.B."/>
            <person name="Wincker P."/>
            <person name="Xing Y."/>
            <person name="Yang L."/>
            <person name="Yao Z."/>
            <person name="Ying F."/>
            <person name="Zhai J."/>
            <person name="Zhou L."/>
            <person name="Zuber A."/>
            <person name="Denarie J."/>
            <person name="Dixon R.A."/>
            <person name="May G.D."/>
            <person name="Schwartz D.C."/>
            <person name="Rogers J."/>
            <person name="Quetier F."/>
            <person name="Town C.D."/>
            <person name="Roe B.A."/>
        </authorList>
    </citation>
    <scope>NUCLEOTIDE SEQUENCE [LARGE SCALE GENOMIC DNA]</scope>
    <source>
        <strain evidence="1">A17</strain>
        <strain evidence="2 3">cv. Jemalong A17</strain>
    </source>
</reference>
<proteinExistence type="predicted"/>
<dbReference type="AlphaFoldDB" id="A0A072TYX1"/>
<dbReference type="PANTHER" id="PTHR31704">
    <property type="entry name" value="MYB/SANT-LIKE DNA-BINDING DOMAIN PROTEIN-RELATED"/>
    <property type="match status" value="1"/>
</dbReference>
<sequence length="107" mass="12058">MSNFLKSAFTLFGSPSPFRRRRKFASSESIFNEAAIPNFYKSIFTTENPMYAKFRYKGLPFAHELTTLFKDVVANGEYTWIPSCGVLPSQLDNDDNDDNGVAAIEEG</sequence>
<dbReference type="PANTHER" id="PTHR31704:SF49">
    <property type="entry name" value="MYB_SANT-LIKE DOMAIN-CONTAINING PROTEIN"/>
    <property type="match status" value="1"/>
</dbReference>
<evidence type="ECO:0000313" key="2">
    <source>
        <dbReference type="EnsemblPlants" id="KEH22704"/>
    </source>
</evidence>
<evidence type="ECO:0000313" key="3">
    <source>
        <dbReference type="Proteomes" id="UP000002051"/>
    </source>
</evidence>
<evidence type="ECO:0000313" key="1">
    <source>
        <dbReference type="EMBL" id="KEH22704.1"/>
    </source>
</evidence>
<dbReference type="Proteomes" id="UP000002051">
    <property type="component" value="Unassembled WGS sequence"/>
</dbReference>
<dbReference type="HOGENOM" id="CLU_2213866_0_0_1"/>
<gene>
    <name evidence="1" type="ordered locus">MTR_7g056530</name>
</gene>
<reference evidence="2" key="3">
    <citation type="submission" date="2015-04" db="UniProtKB">
        <authorList>
            <consortium name="EnsemblPlants"/>
        </authorList>
    </citation>
    <scope>IDENTIFICATION</scope>
    <source>
        <strain evidence="2">cv. Jemalong A17</strain>
    </source>
</reference>
<organism evidence="1 3">
    <name type="scientific">Medicago truncatula</name>
    <name type="common">Barrel medic</name>
    <name type="synonym">Medicago tribuloides</name>
    <dbReference type="NCBI Taxonomy" id="3880"/>
    <lineage>
        <taxon>Eukaryota</taxon>
        <taxon>Viridiplantae</taxon>
        <taxon>Streptophyta</taxon>
        <taxon>Embryophyta</taxon>
        <taxon>Tracheophyta</taxon>
        <taxon>Spermatophyta</taxon>
        <taxon>Magnoliopsida</taxon>
        <taxon>eudicotyledons</taxon>
        <taxon>Gunneridae</taxon>
        <taxon>Pentapetalae</taxon>
        <taxon>rosids</taxon>
        <taxon>fabids</taxon>
        <taxon>Fabales</taxon>
        <taxon>Fabaceae</taxon>
        <taxon>Papilionoideae</taxon>
        <taxon>50 kb inversion clade</taxon>
        <taxon>NPAAA clade</taxon>
        <taxon>Hologalegina</taxon>
        <taxon>IRL clade</taxon>
        <taxon>Trifolieae</taxon>
        <taxon>Medicago</taxon>
    </lineage>
</organism>
<reference evidence="1 3" key="2">
    <citation type="journal article" date="2014" name="BMC Genomics">
        <title>An improved genome release (version Mt4.0) for the model legume Medicago truncatula.</title>
        <authorList>
            <person name="Tang H."/>
            <person name="Krishnakumar V."/>
            <person name="Bidwell S."/>
            <person name="Rosen B."/>
            <person name="Chan A."/>
            <person name="Zhou S."/>
            <person name="Gentzbittel L."/>
            <person name="Childs K.L."/>
            <person name="Yandell M."/>
            <person name="Gundlach H."/>
            <person name="Mayer K.F."/>
            <person name="Schwartz D.C."/>
            <person name="Town C.D."/>
        </authorList>
    </citation>
    <scope>GENOME REANNOTATION</scope>
    <source>
        <strain evidence="1">A17</strain>
        <strain evidence="2 3">cv. Jemalong A17</strain>
    </source>
</reference>
<dbReference type="EnsemblPlants" id="KEH22704">
    <property type="protein sequence ID" value="KEH22704"/>
    <property type="gene ID" value="MTR_7g056530"/>
</dbReference>